<evidence type="ECO:0000313" key="3">
    <source>
        <dbReference type="Proteomes" id="UP000800097"/>
    </source>
</evidence>
<dbReference type="GeneID" id="54556411"/>
<dbReference type="Proteomes" id="UP000800097">
    <property type="component" value="Unassembled WGS sequence"/>
</dbReference>
<feature type="compositionally biased region" description="Basic and acidic residues" evidence="1">
    <location>
        <begin position="175"/>
        <end position="192"/>
    </location>
</feature>
<dbReference type="RefSeq" id="XP_033652187.1">
    <property type="nucleotide sequence ID" value="XM_033803236.1"/>
</dbReference>
<gene>
    <name evidence="2" type="ORF">EI97DRAFT_95776</name>
</gene>
<sequence length="256" mass="28410">MPTWLVHGFRWPRSLIRVHVILENLDDAAPGWLMAPRTTAALLENFRNLHPEQMRMLPSLQFIEQYDPNDWSTSEQPYAYVCDQVHEIKLSVDIDDVRGKGVSSGAWAALADLRDKVAAGEKIGWFIVVNGDVERGVPSSDPVTRPPSTAQSGAFGQHLSFTPGHGVPAVPDIPHGARRESSIDPTKRDQKGLRKWLSVKVRKSKRATEIRTVPLTPPLPNGRRNGSFSLPNRLIQAASENKEHRSRASVPSNVAN</sequence>
<reference evidence="2" key="1">
    <citation type="journal article" date="2020" name="Stud. Mycol.">
        <title>101 Dothideomycetes genomes: a test case for predicting lifestyles and emergence of pathogens.</title>
        <authorList>
            <person name="Haridas S."/>
            <person name="Albert R."/>
            <person name="Binder M."/>
            <person name="Bloem J."/>
            <person name="Labutti K."/>
            <person name="Salamov A."/>
            <person name="Andreopoulos B."/>
            <person name="Baker S."/>
            <person name="Barry K."/>
            <person name="Bills G."/>
            <person name="Bluhm B."/>
            <person name="Cannon C."/>
            <person name="Castanera R."/>
            <person name="Culley D."/>
            <person name="Daum C."/>
            <person name="Ezra D."/>
            <person name="Gonzalez J."/>
            <person name="Henrissat B."/>
            <person name="Kuo A."/>
            <person name="Liang C."/>
            <person name="Lipzen A."/>
            <person name="Lutzoni F."/>
            <person name="Magnuson J."/>
            <person name="Mondo S."/>
            <person name="Nolan M."/>
            <person name="Ohm R."/>
            <person name="Pangilinan J."/>
            <person name="Park H.-J."/>
            <person name="Ramirez L."/>
            <person name="Alfaro M."/>
            <person name="Sun H."/>
            <person name="Tritt A."/>
            <person name="Yoshinaga Y."/>
            <person name="Zwiers L.-H."/>
            <person name="Turgeon B."/>
            <person name="Goodwin S."/>
            <person name="Spatafora J."/>
            <person name="Crous P."/>
            <person name="Grigoriev I."/>
        </authorList>
    </citation>
    <scope>NUCLEOTIDE SEQUENCE</scope>
    <source>
        <strain evidence="2">CBS 379.55</strain>
    </source>
</reference>
<dbReference type="AlphaFoldDB" id="A0A6A6JF79"/>
<protein>
    <submittedName>
        <fullName evidence="2">Uncharacterized protein</fullName>
    </submittedName>
</protein>
<name>A0A6A6JF79_WESOR</name>
<dbReference type="EMBL" id="ML986501">
    <property type="protein sequence ID" value="KAF2274648.1"/>
    <property type="molecule type" value="Genomic_DNA"/>
</dbReference>
<keyword evidence="3" id="KW-1185">Reference proteome</keyword>
<organism evidence="2 3">
    <name type="scientific">Westerdykella ornata</name>
    <dbReference type="NCBI Taxonomy" id="318751"/>
    <lineage>
        <taxon>Eukaryota</taxon>
        <taxon>Fungi</taxon>
        <taxon>Dikarya</taxon>
        <taxon>Ascomycota</taxon>
        <taxon>Pezizomycotina</taxon>
        <taxon>Dothideomycetes</taxon>
        <taxon>Pleosporomycetidae</taxon>
        <taxon>Pleosporales</taxon>
        <taxon>Sporormiaceae</taxon>
        <taxon>Westerdykella</taxon>
    </lineage>
</organism>
<proteinExistence type="predicted"/>
<accession>A0A6A6JF79</accession>
<evidence type="ECO:0000313" key="2">
    <source>
        <dbReference type="EMBL" id="KAF2274648.1"/>
    </source>
</evidence>
<evidence type="ECO:0000256" key="1">
    <source>
        <dbReference type="SAM" id="MobiDB-lite"/>
    </source>
</evidence>
<feature type="region of interest" description="Disordered" evidence="1">
    <location>
        <begin position="136"/>
        <end position="192"/>
    </location>
</feature>
<dbReference type="OrthoDB" id="371463at2759"/>